<sequence length="547" mass="60356">MQNTPRSYDDPLVWPPGTVTLEALRYSTEGDEEGFDIILVPKPTAEPNDPLNWKPWEKYLNIGLTLLYSSIVFALISAITPTWAPMNIELGFSYVALNNSYATGSGTLAIGALIFIPFALKYGRRPVYLFSLLGQFAVAIWAARMKTTADLYLTQAFNCLLGALAEVIVQMTIADVFFVHERGLMNNLYVCTMTIGTNLAALLAGYITVGQGWRWVWLWVAIIVGGCFLLFAFFYEETKFTPFINGVTDIETTGASSTDNQQFKKTDPKSGDNHYIKPVLSASTLIAPPRKSYLQRLKPVSATSRGFRQLSHHIYQPIFVMCTIPAVTYVALLYGLVTAALQVSITLVAAFMPAPPYNFTASQIGLMGLPPFIGTVIGTVLSAPFADRIIIYFARRNKGIYEPEMRLWLLLVFAPLFPAGLILFGYALGKGMSWPVVALGQALMSCAMAPIASVALSYLADAYTDIIADSVVGVTFMRNVLATTFVFATTPWVERVGLHYAMLTFAMITALLLGVGTVGLIFYGKRLRTLTIGRYRVYAKRQMDTRD</sequence>
<dbReference type="EMBL" id="MU006295">
    <property type="protein sequence ID" value="KAF2853432.1"/>
    <property type="molecule type" value="Genomic_DNA"/>
</dbReference>
<keyword evidence="8" id="KW-1185">Reference proteome</keyword>
<evidence type="ECO:0000256" key="5">
    <source>
        <dbReference type="SAM" id="Phobius"/>
    </source>
</evidence>
<evidence type="ECO:0000256" key="1">
    <source>
        <dbReference type="ARBA" id="ARBA00004141"/>
    </source>
</evidence>
<proteinExistence type="predicted"/>
<dbReference type="AlphaFoldDB" id="A0A6A7BDW0"/>
<dbReference type="GO" id="GO:0005886">
    <property type="term" value="C:plasma membrane"/>
    <property type="evidence" value="ECO:0007669"/>
    <property type="project" value="TreeGrafter"/>
</dbReference>
<keyword evidence="2 5" id="KW-0812">Transmembrane</keyword>
<evidence type="ECO:0000256" key="2">
    <source>
        <dbReference type="ARBA" id="ARBA00022692"/>
    </source>
</evidence>
<reference evidence="7" key="1">
    <citation type="submission" date="2020-01" db="EMBL/GenBank/DDBJ databases">
        <authorList>
            <consortium name="DOE Joint Genome Institute"/>
            <person name="Haridas S."/>
            <person name="Albert R."/>
            <person name="Binder M."/>
            <person name="Bloem J."/>
            <person name="Labutti K."/>
            <person name="Salamov A."/>
            <person name="Andreopoulos B."/>
            <person name="Baker S.E."/>
            <person name="Barry K."/>
            <person name="Bills G."/>
            <person name="Bluhm B.H."/>
            <person name="Cannon C."/>
            <person name="Castanera R."/>
            <person name="Culley D.E."/>
            <person name="Daum C."/>
            <person name="Ezra D."/>
            <person name="Gonzalez J.B."/>
            <person name="Henrissat B."/>
            <person name="Kuo A."/>
            <person name="Liang C."/>
            <person name="Lipzen A."/>
            <person name="Lutzoni F."/>
            <person name="Magnuson J."/>
            <person name="Mondo S."/>
            <person name="Nolan M."/>
            <person name="Ohm R."/>
            <person name="Pangilinan J."/>
            <person name="Park H.-J."/>
            <person name="Ramirez L."/>
            <person name="Alfaro M."/>
            <person name="Sun H."/>
            <person name="Tritt A."/>
            <person name="Yoshinaga Y."/>
            <person name="Zwiers L.-H."/>
            <person name="Turgeon B.G."/>
            <person name="Goodwin S.B."/>
            <person name="Spatafora J.W."/>
            <person name="Crous P.W."/>
            <person name="Grigoriev I.V."/>
        </authorList>
    </citation>
    <scope>NUCLEOTIDE SEQUENCE</scope>
    <source>
        <strain evidence="7">IPT5</strain>
    </source>
</reference>
<keyword evidence="3 5" id="KW-1133">Transmembrane helix</keyword>
<name>A0A6A7BDW0_9PLEO</name>
<dbReference type="InterPro" id="IPR036259">
    <property type="entry name" value="MFS_trans_sf"/>
</dbReference>
<evidence type="ECO:0000256" key="4">
    <source>
        <dbReference type="ARBA" id="ARBA00023136"/>
    </source>
</evidence>
<organism evidence="7 8">
    <name type="scientific">Plenodomus tracheiphilus IPT5</name>
    <dbReference type="NCBI Taxonomy" id="1408161"/>
    <lineage>
        <taxon>Eukaryota</taxon>
        <taxon>Fungi</taxon>
        <taxon>Dikarya</taxon>
        <taxon>Ascomycota</taxon>
        <taxon>Pezizomycotina</taxon>
        <taxon>Dothideomycetes</taxon>
        <taxon>Pleosporomycetidae</taxon>
        <taxon>Pleosporales</taxon>
        <taxon>Pleosporineae</taxon>
        <taxon>Leptosphaeriaceae</taxon>
        <taxon>Plenodomus</taxon>
    </lineage>
</organism>
<dbReference type="SUPFAM" id="SSF103473">
    <property type="entry name" value="MFS general substrate transporter"/>
    <property type="match status" value="1"/>
</dbReference>
<dbReference type="OrthoDB" id="5215911at2759"/>
<dbReference type="Pfam" id="PF07690">
    <property type="entry name" value="MFS_1"/>
    <property type="match status" value="1"/>
</dbReference>
<dbReference type="PROSITE" id="PS50850">
    <property type="entry name" value="MFS"/>
    <property type="match status" value="1"/>
</dbReference>
<evidence type="ECO:0000313" key="7">
    <source>
        <dbReference type="EMBL" id="KAF2853432.1"/>
    </source>
</evidence>
<feature type="transmembrane region" description="Helical" evidence="5">
    <location>
        <begin position="407"/>
        <end position="428"/>
    </location>
</feature>
<evidence type="ECO:0000313" key="8">
    <source>
        <dbReference type="Proteomes" id="UP000799423"/>
    </source>
</evidence>
<feature type="transmembrane region" description="Helical" evidence="5">
    <location>
        <begin position="215"/>
        <end position="235"/>
    </location>
</feature>
<protein>
    <submittedName>
        <fullName evidence="7">MFS general substrate transporter</fullName>
    </submittedName>
</protein>
<evidence type="ECO:0000259" key="6">
    <source>
        <dbReference type="PROSITE" id="PS50850"/>
    </source>
</evidence>
<dbReference type="PANTHER" id="PTHR23502">
    <property type="entry name" value="MAJOR FACILITATOR SUPERFAMILY"/>
    <property type="match status" value="1"/>
</dbReference>
<evidence type="ECO:0000256" key="3">
    <source>
        <dbReference type="ARBA" id="ARBA00022989"/>
    </source>
</evidence>
<feature type="transmembrane region" description="Helical" evidence="5">
    <location>
        <begin position="59"/>
        <end position="80"/>
    </location>
</feature>
<gene>
    <name evidence="7" type="ORF">T440DRAFT_547498</name>
</gene>
<feature type="transmembrane region" description="Helical" evidence="5">
    <location>
        <begin position="363"/>
        <end position="386"/>
    </location>
</feature>
<feature type="transmembrane region" description="Helical" evidence="5">
    <location>
        <begin position="466"/>
        <end position="488"/>
    </location>
</feature>
<feature type="transmembrane region" description="Helical" evidence="5">
    <location>
        <begin position="100"/>
        <end position="120"/>
    </location>
</feature>
<comment type="subcellular location">
    <subcellularLocation>
        <location evidence="1">Membrane</location>
        <topology evidence="1">Multi-pass membrane protein</topology>
    </subcellularLocation>
</comment>
<dbReference type="PANTHER" id="PTHR23502:SF50">
    <property type="entry name" value="TRANSPORTER, PUTATIVE (AFU_ORTHOLOGUE AFUA_5G00430)-RELATED"/>
    <property type="match status" value="1"/>
</dbReference>
<feature type="domain" description="Major facilitator superfamily (MFS) profile" evidence="6">
    <location>
        <begin position="58"/>
        <end position="528"/>
    </location>
</feature>
<dbReference type="InterPro" id="IPR020846">
    <property type="entry name" value="MFS_dom"/>
</dbReference>
<dbReference type="InterPro" id="IPR011701">
    <property type="entry name" value="MFS"/>
</dbReference>
<feature type="transmembrane region" description="Helical" evidence="5">
    <location>
        <begin position="127"/>
        <end position="143"/>
    </location>
</feature>
<accession>A0A6A7BDW0</accession>
<feature type="transmembrane region" description="Helical" evidence="5">
    <location>
        <begin position="434"/>
        <end position="459"/>
    </location>
</feature>
<feature type="transmembrane region" description="Helical" evidence="5">
    <location>
        <begin position="155"/>
        <end position="179"/>
    </location>
</feature>
<dbReference type="Gene3D" id="1.20.1250.20">
    <property type="entry name" value="MFS general substrate transporter like domains"/>
    <property type="match status" value="1"/>
</dbReference>
<feature type="transmembrane region" description="Helical" evidence="5">
    <location>
        <begin position="500"/>
        <end position="524"/>
    </location>
</feature>
<feature type="transmembrane region" description="Helical" evidence="5">
    <location>
        <begin position="188"/>
        <end position="209"/>
    </location>
</feature>
<dbReference type="GO" id="GO:0022857">
    <property type="term" value="F:transmembrane transporter activity"/>
    <property type="evidence" value="ECO:0007669"/>
    <property type="project" value="InterPro"/>
</dbReference>
<dbReference type="Proteomes" id="UP000799423">
    <property type="component" value="Unassembled WGS sequence"/>
</dbReference>
<feature type="transmembrane region" description="Helical" evidence="5">
    <location>
        <begin position="318"/>
        <end position="351"/>
    </location>
</feature>
<keyword evidence="4 5" id="KW-0472">Membrane</keyword>